<dbReference type="CDD" id="cd06662">
    <property type="entry name" value="SURF1"/>
    <property type="match status" value="1"/>
</dbReference>
<protein>
    <recommendedName>
        <fullName evidence="6">SURF1-like protein</fullName>
    </recommendedName>
</protein>
<comment type="similarity">
    <text evidence="2 6">Belongs to the SURF1 family.</text>
</comment>
<gene>
    <name evidence="7" type="ORF">CJD38_16750</name>
</gene>
<dbReference type="AlphaFoldDB" id="A0A2T5MC99"/>
<dbReference type="GO" id="GO:0005886">
    <property type="term" value="C:plasma membrane"/>
    <property type="evidence" value="ECO:0007669"/>
    <property type="project" value="UniProtKB-SubCell"/>
</dbReference>
<sequence>MSEATKRSSLGLVLALVFASAAFLSFIALGTWQVKRLAWKLDLIERVNQRVNAAPVVPPAKAQWASVGINDEYTHVCVSGEYRHDHETYVQAVTVRGPGDWVLTPLQSADGTVVLINRGFVTAEQKSPTSRDKAQVAGVVKVCGLLRLTEPSGGFLRRNDPTQARWFSRDVVAIAATQYLPMQNVAPYFIDADAAANPGGVPLGGLTVVRFHNSHLVYAITWYGLALLTLVAGVVVVRYGRR</sequence>
<comment type="caution">
    <text evidence="7">The sequence shown here is derived from an EMBL/GenBank/DDBJ whole genome shotgun (WGS) entry which is preliminary data.</text>
</comment>
<comment type="subcellular location">
    <subcellularLocation>
        <location evidence="6">Cell membrane</location>
        <topology evidence="6">Multi-pass membrane protein</topology>
    </subcellularLocation>
    <subcellularLocation>
        <location evidence="1">Membrane</location>
    </subcellularLocation>
</comment>
<evidence type="ECO:0000256" key="3">
    <source>
        <dbReference type="ARBA" id="ARBA00022692"/>
    </source>
</evidence>
<keyword evidence="8" id="KW-1185">Reference proteome</keyword>
<keyword evidence="3 6" id="KW-0812">Transmembrane</keyword>
<dbReference type="InterPro" id="IPR002994">
    <property type="entry name" value="Surf1/Shy1"/>
</dbReference>
<accession>A0A2T5MC99</accession>
<keyword evidence="4 6" id="KW-1133">Transmembrane helix</keyword>
<dbReference type="Proteomes" id="UP000244248">
    <property type="component" value="Unassembled WGS sequence"/>
</dbReference>
<name>A0A2T5MC99_9GAMM</name>
<reference evidence="7 8" key="1">
    <citation type="submission" date="2018-04" db="EMBL/GenBank/DDBJ databases">
        <title>Novel species isolated from glacier.</title>
        <authorList>
            <person name="Liu Q."/>
            <person name="Xin Y.-H."/>
        </authorList>
    </citation>
    <scope>NUCLEOTIDE SEQUENCE [LARGE SCALE GENOMIC DNA]</scope>
    <source>
        <strain evidence="7 8">GT1R17</strain>
    </source>
</reference>
<dbReference type="PANTHER" id="PTHR23427">
    <property type="entry name" value="SURFEIT LOCUS PROTEIN"/>
    <property type="match status" value="1"/>
</dbReference>
<proteinExistence type="inferred from homology"/>
<dbReference type="PANTHER" id="PTHR23427:SF2">
    <property type="entry name" value="SURFEIT LOCUS PROTEIN 1"/>
    <property type="match status" value="1"/>
</dbReference>
<evidence type="ECO:0000313" key="7">
    <source>
        <dbReference type="EMBL" id="PTU30190.1"/>
    </source>
</evidence>
<organism evidence="7 8">
    <name type="scientific">Stenotrophobium rhamnosiphilum</name>
    <dbReference type="NCBI Taxonomy" id="2029166"/>
    <lineage>
        <taxon>Bacteria</taxon>
        <taxon>Pseudomonadati</taxon>
        <taxon>Pseudomonadota</taxon>
        <taxon>Gammaproteobacteria</taxon>
        <taxon>Nevskiales</taxon>
        <taxon>Nevskiaceae</taxon>
        <taxon>Stenotrophobium</taxon>
    </lineage>
</organism>
<dbReference type="RefSeq" id="WP_107941536.1">
    <property type="nucleotide sequence ID" value="NZ_QANS01000007.1"/>
</dbReference>
<dbReference type="InterPro" id="IPR045214">
    <property type="entry name" value="Surf1/Surf4"/>
</dbReference>
<dbReference type="OrthoDB" id="6079986at2"/>
<evidence type="ECO:0000256" key="4">
    <source>
        <dbReference type="ARBA" id="ARBA00022989"/>
    </source>
</evidence>
<dbReference type="EMBL" id="QANS01000007">
    <property type="protein sequence ID" value="PTU30190.1"/>
    <property type="molecule type" value="Genomic_DNA"/>
</dbReference>
<feature type="transmembrane region" description="Helical" evidence="6">
    <location>
        <begin position="216"/>
        <end position="237"/>
    </location>
</feature>
<dbReference type="PROSITE" id="PS50895">
    <property type="entry name" value="SURF1"/>
    <property type="match status" value="1"/>
</dbReference>
<keyword evidence="5 6" id="KW-0472">Membrane</keyword>
<keyword evidence="6" id="KW-1003">Cell membrane</keyword>
<evidence type="ECO:0000256" key="2">
    <source>
        <dbReference type="ARBA" id="ARBA00007165"/>
    </source>
</evidence>
<dbReference type="Pfam" id="PF02104">
    <property type="entry name" value="SURF1"/>
    <property type="match status" value="1"/>
</dbReference>
<evidence type="ECO:0000313" key="8">
    <source>
        <dbReference type="Proteomes" id="UP000244248"/>
    </source>
</evidence>
<evidence type="ECO:0000256" key="1">
    <source>
        <dbReference type="ARBA" id="ARBA00004370"/>
    </source>
</evidence>
<evidence type="ECO:0000256" key="6">
    <source>
        <dbReference type="RuleBase" id="RU363076"/>
    </source>
</evidence>
<evidence type="ECO:0000256" key="5">
    <source>
        <dbReference type="ARBA" id="ARBA00023136"/>
    </source>
</evidence>
<comment type="caution">
    <text evidence="6">Lacks conserved residue(s) required for the propagation of feature annotation.</text>
</comment>